<proteinExistence type="predicted"/>
<dbReference type="Proteomes" id="UP000036367">
    <property type="component" value="Unassembled WGS sequence"/>
</dbReference>
<organism evidence="1 2">
    <name type="scientific">Rhodopirellula islandica</name>
    <dbReference type="NCBI Taxonomy" id="595434"/>
    <lineage>
        <taxon>Bacteria</taxon>
        <taxon>Pseudomonadati</taxon>
        <taxon>Planctomycetota</taxon>
        <taxon>Planctomycetia</taxon>
        <taxon>Pirellulales</taxon>
        <taxon>Pirellulaceae</taxon>
        <taxon>Rhodopirellula</taxon>
    </lineage>
</organism>
<name>A0A0J1BIP8_RHOIS</name>
<accession>A0A0J1BIP8</accession>
<evidence type="ECO:0000313" key="1">
    <source>
        <dbReference type="EMBL" id="KLU06410.1"/>
    </source>
</evidence>
<dbReference type="EMBL" id="LECT01000015">
    <property type="protein sequence ID" value="KLU06410.1"/>
    <property type="molecule type" value="Genomic_DNA"/>
</dbReference>
<dbReference type="AlphaFoldDB" id="A0A0J1BIP8"/>
<sequence length="37" mass="4293">MRALFARAFFVVLPSERINGENRRRFPSRAISLPIFG</sequence>
<protein>
    <submittedName>
        <fullName evidence="1">Uncharacterized protein</fullName>
    </submittedName>
</protein>
<comment type="caution">
    <text evidence="1">The sequence shown here is derived from an EMBL/GenBank/DDBJ whole genome shotgun (WGS) entry which is preliminary data.</text>
</comment>
<reference evidence="1" key="1">
    <citation type="submission" date="2015-05" db="EMBL/GenBank/DDBJ databases">
        <title>Permanent draft genome of Rhodopirellula islandicus K833.</title>
        <authorList>
            <person name="Kizina J."/>
            <person name="Richter M."/>
            <person name="Glockner F.O."/>
            <person name="Harder J."/>
        </authorList>
    </citation>
    <scope>NUCLEOTIDE SEQUENCE [LARGE SCALE GENOMIC DNA]</scope>
    <source>
        <strain evidence="1">K833</strain>
    </source>
</reference>
<evidence type="ECO:0000313" key="2">
    <source>
        <dbReference type="Proteomes" id="UP000036367"/>
    </source>
</evidence>
<gene>
    <name evidence="1" type="ORF">RISK_001621</name>
</gene>
<keyword evidence="2" id="KW-1185">Reference proteome</keyword>